<dbReference type="PANTHER" id="PTHR31302:SF31">
    <property type="entry name" value="PHOSPHODIESTERASE YAEI"/>
    <property type="match status" value="1"/>
</dbReference>
<dbReference type="InterPro" id="IPR029052">
    <property type="entry name" value="Metallo-depent_PP-like"/>
</dbReference>
<feature type="domain" description="Calcineurin-like phosphoesterase" evidence="4">
    <location>
        <begin position="176"/>
        <end position="344"/>
    </location>
</feature>
<sequence>MSMIKHSAQGNKMILRLLTMISVVTVTGFAVRAMTRHINKKFWQKTIIDQAARALPFALLLSALMWGVGTMQNWSLMRLAGASSSALLLLIVVALLISLPLALLLALFTKKITTTLPRAETADPARRRIITGAAAILPLTATSAMGAGFGASFSRTRIPQIPMALPGLPDALDGYKILHLSDLHLGYYFGLDHLEQTLLDAEPFQPDMVVVTGDIADDLSLMTDAMKLIGQLATPGPKYASIGNHEYFRGIKESIRRIDAGPVPLLLNSYDQFMVGNTPVIIGGANDPVSLRADIHGFLDNSLTRTFNNAPDGPFRLLMSHRPKALDVAGKHKVGLVLSGHTHAGQVGLGGRSAWEIFTENSYLWGAYQKGNTRLYTSAGMGHWFPFRLGAPLEAPLITLRKG</sequence>
<dbReference type="InterPro" id="IPR051158">
    <property type="entry name" value="Metallophosphoesterase_sf"/>
</dbReference>
<dbReference type="SUPFAM" id="SSF56300">
    <property type="entry name" value="Metallo-dependent phosphatases"/>
    <property type="match status" value="1"/>
</dbReference>
<keyword evidence="3" id="KW-0812">Transmembrane</keyword>
<feature type="transmembrane region" description="Helical" evidence="3">
    <location>
        <begin position="13"/>
        <end position="33"/>
    </location>
</feature>
<name>A0A7V5RP91_CALAY</name>
<dbReference type="AlphaFoldDB" id="A0A7V5RP91"/>
<keyword evidence="2" id="KW-0378">Hydrolase</keyword>
<evidence type="ECO:0000256" key="3">
    <source>
        <dbReference type="SAM" id="Phobius"/>
    </source>
</evidence>
<proteinExistence type="predicted"/>
<feature type="transmembrane region" description="Helical" evidence="3">
    <location>
        <begin position="86"/>
        <end position="108"/>
    </location>
</feature>
<dbReference type="Gene3D" id="3.60.21.10">
    <property type="match status" value="1"/>
</dbReference>
<keyword evidence="1" id="KW-0479">Metal-binding</keyword>
<dbReference type="GO" id="GO:0009245">
    <property type="term" value="P:lipid A biosynthetic process"/>
    <property type="evidence" value="ECO:0007669"/>
    <property type="project" value="TreeGrafter"/>
</dbReference>
<protein>
    <submittedName>
        <fullName evidence="5">Metallophosphoesterase</fullName>
    </submittedName>
</protein>
<evidence type="ECO:0000256" key="1">
    <source>
        <dbReference type="ARBA" id="ARBA00022723"/>
    </source>
</evidence>
<feature type="transmembrane region" description="Helical" evidence="3">
    <location>
        <begin position="129"/>
        <end position="153"/>
    </location>
</feature>
<organism evidence="5">
    <name type="scientific">Caldithrix abyssi</name>
    <dbReference type="NCBI Taxonomy" id="187145"/>
    <lineage>
        <taxon>Bacteria</taxon>
        <taxon>Pseudomonadati</taxon>
        <taxon>Calditrichota</taxon>
        <taxon>Calditrichia</taxon>
        <taxon>Calditrichales</taxon>
        <taxon>Calditrichaceae</taxon>
        <taxon>Caldithrix</taxon>
    </lineage>
</organism>
<accession>A0A7V5RP91</accession>
<feature type="transmembrane region" description="Helical" evidence="3">
    <location>
        <begin position="54"/>
        <end position="74"/>
    </location>
</feature>
<evidence type="ECO:0000256" key="2">
    <source>
        <dbReference type="ARBA" id="ARBA00022801"/>
    </source>
</evidence>
<evidence type="ECO:0000313" key="5">
    <source>
        <dbReference type="EMBL" id="HHM02187.1"/>
    </source>
</evidence>
<reference evidence="5" key="1">
    <citation type="journal article" date="2020" name="mSystems">
        <title>Genome- and Community-Level Interaction Insights into Carbon Utilization and Element Cycling Functions of Hydrothermarchaeota in Hydrothermal Sediment.</title>
        <authorList>
            <person name="Zhou Z."/>
            <person name="Liu Y."/>
            <person name="Xu W."/>
            <person name="Pan J."/>
            <person name="Luo Z.H."/>
            <person name="Li M."/>
        </authorList>
    </citation>
    <scope>NUCLEOTIDE SEQUENCE [LARGE SCALE GENOMIC DNA]</scope>
    <source>
        <strain evidence="5">HyVt-460</strain>
    </source>
</reference>
<dbReference type="EMBL" id="DRLI01000158">
    <property type="protein sequence ID" value="HHM02187.1"/>
    <property type="molecule type" value="Genomic_DNA"/>
</dbReference>
<dbReference type="InterPro" id="IPR004843">
    <property type="entry name" value="Calcineurin-like_PHP"/>
</dbReference>
<keyword evidence="3" id="KW-1133">Transmembrane helix</keyword>
<comment type="caution">
    <text evidence="5">The sequence shown here is derived from an EMBL/GenBank/DDBJ whole genome shotgun (WGS) entry which is preliminary data.</text>
</comment>
<dbReference type="Pfam" id="PF00149">
    <property type="entry name" value="Metallophos"/>
    <property type="match status" value="1"/>
</dbReference>
<gene>
    <name evidence="5" type="ORF">ENJ15_04185</name>
</gene>
<dbReference type="PANTHER" id="PTHR31302">
    <property type="entry name" value="TRANSMEMBRANE PROTEIN WITH METALLOPHOSPHOESTERASE DOMAIN-RELATED"/>
    <property type="match status" value="1"/>
</dbReference>
<dbReference type="GO" id="GO:0008758">
    <property type="term" value="F:UDP-2,3-diacylglucosamine hydrolase activity"/>
    <property type="evidence" value="ECO:0007669"/>
    <property type="project" value="TreeGrafter"/>
</dbReference>
<keyword evidence="3" id="KW-0472">Membrane</keyword>
<evidence type="ECO:0000259" key="4">
    <source>
        <dbReference type="Pfam" id="PF00149"/>
    </source>
</evidence>
<dbReference type="CDD" id="cd07385">
    <property type="entry name" value="MPP_YkuE_C"/>
    <property type="match status" value="1"/>
</dbReference>
<dbReference type="GO" id="GO:0046872">
    <property type="term" value="F:metal ion binding"/>
    <property type="evidence" value="ECO:0007669"/>
    <property type="project" value="UniProtKB-KW"/>
</dbReference>
<dbReference type="Proteomes" id="UP000885771">
    <property type="component" value="Unassembled WGS sequence"/>
</dbReference>
<dbReference type="GO" id="GO:0016020">
    <property type="term" value="C:membrane"/>
    <property type="evidence" value="ECO:0007669"/>
    <property type="project" value="GOC"/>
</dbReference>